<gene>
    <name evidence="3" type="ORF">TrST_g3522</name>
</gene>
<feature type="region of interest" description="Disordered" evidence="1">
    <location>
        <begin position="96"/>
        <end position="143"/>
    </location>
</feature>
<feature type="compositionally biased region" description="Polar residues" evidence="1">
    <location>
        <begin position="108"/>
        <end position="119"/>
    </location>
</feature>
<dbReference type="EMBL" id="BRXY01000360">
    <property type="protein sequence ID" value="GMH89638.1"/>
    <property type="molecule type" value="Genomic_DNA"/>
</dbReference>
<sequence>MFMRMFASLKAVLLLLCLILAIAHVVDCKKSKSSKHTSIKLSPLYPTKEGTLITYTGTLSDPSSGRTIAKVKGKVLSKWINGTSFKREGTFEFLDPNNPTNPLKEFKPTNTSKPRPVNSTTTTNRYTTPIQKKTNSSPSSLISTSPHSTLLGVVTPSSPTRYEIFWRKTTSTEIKRLKLGLTSKALNARRKIISFGRFKPVDRHGSRETYEFDGNKKTVRYSRYGECPSWYAINKMCCLEMEGYESEGKDVPFSTVETKTVENIIKVKSRVGVWVEGFGKTVLGWVRISV</sequence>
<dbReference type="OrthoDB" id="45062at2759"/>
<keyword evidence="2" id="KW-0732">Signal</keyword>
<organism evidence="3 4">
    <name type="scientific">Triparma strigata</name>
    <dbReference type="NCBI Taxonomy" id="1606541"/>
    <lineage>
        <taxon>Eukaryota</taxon>
        <taxon>Sar</taxon>
        <taxon>Stramenopiles</taxon>
        <taxon>Ochrophyta</taxon>
        <taxon>Bolidophyceae</taxon>
        <taxon>Parmales</taxon>
        <taxon>Triparmaceae</taxon>
        <taxon>Triparma</taxon>
    </lineage>
</organism>
<dbReference type="Proteomes" id="UP001165085">
    <property type="component" value="Unassembled WGS sequence"/>
</dbReference>
<evidence type="ECO:0000313" key="3">
    <source>
        <dbReference type="EMBL" id="GMH89638.1"/>
    </source>
</evidence>
<feature type="chain" id="PRO_5040952739" evidence="2">
    <location>
        <begin position="29"/>
        <end position="290"/>
    </location>
</feature>
<evidence type="ECO:0000256" key="1">
    <source>
        <dbReference type="SAM" id="MobiDB-lite"/>
    </source>
</evidence>
<dbReference type="AlphaFoldDB" id="A0A9W7ETT7"/>
<name>A0A9W7ETT7_9STRA</name>
<feature type="signal peptide" evidence="2">
    <location>
        <begin position="1"/>
        <end position="28"/>
    </location>
</feature>
<proteinExistence type="predicted"/>
<reference evidence="4" key="1">
    <citation type="journal article" date="2023" name="Commun. Biol.">
        <title>Genome analysis of Parmales, the sister group of diatoms, reveals the evolutionary specialization of diatoms from phago-mixotrophs to photoautotrophs.</title>
        <authorList>
            <person name="Ban H."/>
            <person name="Sato S."/>
            <person name="Yoshikawa S."/>
            <person name="Yamada K."/>
            <person name="Nakamura Y."/>
            <person name="Ichinomiya M."/>
            <person name="Sato N."/>
            <person name="Blanc-Mathieu R."/>
            <person name="Endo H."/>
            <person name="Kuwata A."/>
            <person name="Ogata H."/>
        </authorList>
    </citation>
    <scope>NUCLEOTIDE SEQUENCE [LARGE SCALE GENOMIC DNA]</scope>
    <source>
        <strain evidence="4">NIES 3701</strain>
    </source>
</reference>
<evidence type="ECO:0000313" key="4">
    <source>
        <dbReference type="Proteomes" id="UP001165085"/>
    </source>
</evidence>
<evidence type="ECO:0000256" key="2">
    <source>
        <dbReference type="SAM" id="SignalP"/>
    </source>
</evidence>
<comment type="caution">
    <text evidence="3">The sequence shown here is derived from an EMBL/GenBank/DDBJ whole genome shotgun (WGS) entry which is preliminary data.</text>
</comment>
<accession>A0A9W7ETT7</accession>
<keyword evidence="4" id="KW-1185">Reference proteome</keyword>
<protein>
    <submittedName>
        <fullName evidence="3">Uncharacterized protein</fullName>
    </submittedName>
</protein>